<name>U4L2E1_PYROM</name>
<sequence length="702" mass="78012">MSEEIKTPRLLWKHPNPKSTSFEKFRVHINAKYGLKLEARFPTYKEFRQWSVDNLSGFWGSLWDYEDSAIIKDGKYTSVVDESARMDSIPDWFPGVKVNYAENALFTAGPNGAITKAGKEDSKIAITSIREGFTEETPYTWGQIRQMTGRYSQALRAHGVKKGDRVAGVVSNSAEALVLMLAVTAIGAIYSSSATDMGTKGILDRMVQIEPTFIFMDDAAVYNRKETDLRPKMKEIVEGMSKVACFKGLVSLPRWKKPVDVGSIPRAQTMEEFLKGATSDELIFERVPFRYPFYIAYSSGTTGKPKCIVHCGGGAVLSARKEQLLHHLVDENSVYLQYTTTGWIMYLVQVTCLLAGAHVLVYDGSPFQPGPEAFINIMGQKKITHLGTSPKYFAELQLRGISPRKLTDLSNLISVTSTGMVLSSALFDWFYDEGFPPRAQLSNITGGTDINGALALSNPMEPLYSGECQCFTTGIAVDVYKTVDNPEGVRVKGVRTPPGEPGELVVTKAYPSMPTMFWGEGGAQQYFNSYFARYDDVWTQGDFAMVHPHTGGLVMLGRADGVLNPSGVRFGSSEIYSIIETHFTTEIADSIAVGQRRPQDLDESVVLFLMMKPGQKFTPQLVKRVKDAIAKGLSKRHVPKYVFETFDIPTTINFKKVELPVKQIVCGKKITPSGTLRNPESLQFYYQFVEIEKMASEGKAKL</sequence>
<feature type="domain" description="AMP-dependent synthetase/ligase" evidence="2">
    <location>
        <begin position="121"/>
        <end position="508"/>
    </location>
</feature>
<dbReference type="eggNOG" id="KOG1175">
    <property type="taxonomic scope" value="Eukaryota"/>
</dbReference>
<dbReference type="InterPro" id="IPR042099">
    <property type="entry name" value="ANL_N_sf"/>
</dbReference>
<evidence type="ECO:0000256" key="1">
    <source>
        <dbReference type="ARBA" id="ARBA00006432"/>
    </source>
</evidence>
<dbReference type="InterPro" id="IPR032387">
    <property type="entry name" value="ACAS_N"/>
</dbReference>
<evidence type="ECO:0000259" key="2">
    <source>
        <dbReference type="Pfam" id="PF00501"/>
    </source>
</evidence>
<dbReference type="OrthoDB" id="10253869at2759"/>
<dbReference type="Proteomes" id="UP000018144">
    <property type="component" value="Unassembled WGS sequence"/>
</dbReference>
<dbReference type="EMBL" id="HF935455">
    <property type="protein sequence ID" value="CCX09320.1"/>
    <property type="molecule type" value="Genomic_DNA"/>
</dbReference>
<accession>U4L2E1</accession>
<dbReference type="GO" id="GO:0006629">
    <property type="term" value="P:lipid metabolic process"/>
    <property type="evidence" value="ECO:0007669"/>
    <property type="project" value="InterPro"/>
</dbReference>
<organism evidence="4 5">
    <name type="scientific">Pyronema omphalodes (strain CBS 100304)</name>
    <name type="common">Pyronema confluens</name>
    <dbReference type="NCBI Taxonomy" id="1076935"/>
    <lineage>
        <taxon>Eukaryota</taxon>
        <taxon>Fungi</taxon>
        <taxon>Dikarya</taxon>
        <taxon>Ascomycota</taxon>
        <taxon>Pezizomycotina</taxon>
        <taxon>Pezizomycetes</taxon>
        <taxon>Pezizales</taxon>
        <taxon>Pyronemataceae</taxon>
        <taxon>Pyronema</taxon>
    </lineage>
</organism>
<gene>
    <name evidence="4" type="ORF">PCON_08913</name>
</gene>
<dbReference type="AlphaFoldDB" id="U4L2E1"/>
<comment type="similarity">
    <text evidence="1">Belongs to the ATP-dependent AMP-binding enzyme family.</text>
</comment>
<dbReference type="Pfam" id="PF16177">
    <property type="entry name" value="ACAS_N"/>
    <property type="match status" value="1"/>
</dbReference>
<proteinExistence type="inferred from homology"/>
<dbReference type="InterPro" id="IPR045851">
    <property type="entry name" value="AMP-bd_C_sf"/>
</dbReference>
<dbReference type="InterPro" id="IPR005914">
    <property type="entry name" value="Acac_CoA_synth"/>
</dbReference>
<evidence type="ECO:0000313" key="4">
    <source>
        <dbReference type="EMBL" id="CCX09320.1"/>
    </source>
</evidence>
<dbReference type="Gene3D" id="3.40.50.12780">
    <property type="entry name" value="N-terminal domain of ligase-like"/>
    <property type="match status" value="1"/>
</dbReference>
<dbReference type="GO" id="GO:0030729">
    <property type="term" value="F:acetoacetate-CoA ligase activity"/>
    <property type="evidence" value="ECO:0007669"/>
    <property type="project" value="InterPro"/>
</dbReference>
<dbReference type="InterPro" id="IPR000873">
    <property type="entry name" value="AMP-dep_synth/lig_dom"/>
</dbReference>
<dbReference type="PANTHER" id="PTHR42921">
    <property type="entry name" value="ACETOACETYL-COA SYNTHETASE"/>
    <property type="match status" value="1"/>
</dbReference>
<dbReference type="PROSITE" id="PS00455">
    <property type="entry name" value="AMP_BINDING"/>
    <property type="match status" value="1"/>
</dbReference>
<dbReference type="NCBIfam" id="TIGR01217">
    <property type="entry name" value="ac_ac_CoA_syn"/>
    <property type="match status" value="1"/>
</dbReference>
<dbReference type="Gene3D" id="3.30.300.30">
    <property type="match status" value="1"/>
</dbReference>
<feature type="domain" description="Acetyl-coenzyme A synthetase N-terminal" evidence="3">
    <location>
        <begin position="44"/>
        <end position="104"/>
    </location>
</feature>
<dbReference type="OMA" id="TGWIMYM"/>
<dbReference type="PANTHER" id="PTHR42921:SF4">
    <property type="entry name" value="ACETOACETYL-COA SYNTHASE (AFU_ORTHOLOGUE AFUA_8G04770)"/>
    <property type="match status" value="1"/>
</dbReference>
<dbReference type="SUPFAM" id="SSF56801">
    <property type="entry name" value="Acetyl-CoA synthetase-like"/>
    <property type="match status" value="1"/>
</dbReference>
<dbReference type="Pfam" id="PF00501">
    <property type="entry name" value="AMP-binding"/>
    <property type="match status" value="1"/>
</dbReference>
<evidence type="ECO:0000313" key="5">
    <source>
        <dbReference type="Proteomes" id="UP000018144"/>
    </source>
</evidence>
<dbReference type="InterPro" id="IPR020845">
    <property type="entry name" value="AMP-binding_CS"/>
</dbReference>
<keyword evidence="5" id="KW-1185">Reference proteome</keyword>
<dbReference type="STRING" id="1076935.U4L2E1"/>
<protein>
    <submittedName>
        <fullName evidence="4">Similar to Acetoacetyl-CoA synthetase acc. no. Q5ZLG0</fullName>
    </submittedName>
</protein>
<reference evidence="4 5" key="1">
    <citation type="journal article" date="2013" name="PLoS Genet.">
        <title>The genome and development-dependent transcriptomes of Pyronema confluens: a window into fungal evolution.</title>
        <authorList>
            <person name="Traeger S."/>
            <person name="Altegoer F."/>
            <person name="Freitag M."/>
            <person name="Gabaldon T."/>
            <person name="Kempken F."/>
            <person name="Kumar A."/>
            <person name="Marcet-Houben M."/>
            <person name="Poggeler S."/>
            <person name="Stajich J.E."/>
            <person name="Nowrousian M."/>
        </authorList>
    </citation>
    <scope>NUCLEOTIDE SEQUENCE [LARGE SCALE GENOMIC DNA]</scope>
    <source>
        <strain evidence="5">CBS 100304</strain>
        <tissue evidence="4">Vegetative mycelium</tissue>
    </source>
</reference>
<evidence type="ECO:0000259" key="3">
    <source>
        <dbReference type="Pfam" id="PF16177"/>
    </source>
</evidence>